<proteinExistence type="predicted"/>
<organism evidence="2 3">
    <name type="scientific">Aspergillus ibericus CBS 121593</name>
    <dbReference type="NCBI Taxonomy" id="1448316"/>
    <lineage>
        <taxon>Eukaryota</taxon>
        <taxon>Fungi</taxon>
        <taxon>Dikarya</taxon>
        <taxon>Ascomycota</taxon>
        <taxon>Pezizomycotina</taxon>
        <taxon>Eurotiomycetes</taxon>
        <taxon>Eurotiomycetidae</taxon>
        <taxon>Eurotiales</taxon>
        <taxon>Aspergillaceae</taxon>
        <taxon>Aspergillus</taxon>
        <taxon>Aspergillus subgen. Circumdati</taxon>
    </lineage>
</organism>
<protein>
    <submittedName>
        <fullName evidence="2">Uncharacterized protein</fullName>
    </submittedName>
</protein>
<dbReference type="AlphaFoldDB" id="A0A395GR46"/>
<dbReference type="EMBL" id="KZ824473">
    <property type="protein sequence ID" value="RAK96543.1"/>
    <property type="molecule type" value="Genomic_DNA"/>
</dbReference>
<gene>
    <name evidence="2" type="ORF">BO80DRAFT_222919</name>
</gene>
<name>A0A395GR46_9EURO</name>
<dbReference type="RefSeq" id="XP_025570871.1">
    <property type="nucleotide sequence ID" value="XM_025714412.1"/>
</dbReference>
<dbReference type="VEuPathDB" id="FungiDB:BO80DRAFT_222919"/>
<evidence type="ECO:0000313" key="2">
    <source>
        <dbReference type="EMBL" id="RAK96543.1"/>
    </source>
</evidence>
<accession>A0A395GR46</accession>
<sequence>MAVAIHPPAHSFVFLPRKSGLNKDQALRFQGSLCRRQLSSTATQPWLCREVIPHARRRIQPGRKAVKKVARCDTDRRASISNDNFLQPSWEGCPWLGSLSRERAGLDDGARHGVPLPEYSVPRTSPNHLLDSFSSRGTRGSLNGRFGGCLAQRGGKQCRGAAVALQPQVTGCSRMILMAEPKVYSCPFLTIGASHPRTESIDRKRPGCPGGPPTQSFCSSAPQPLVSRLGWRGLDPRIPPSDPMVGLACLAISD</sequence>
<feature type="region of interest" description="Disordered" evidence="1">
    <location>
        <begin position="198"/>
        <end position="221"/>
    </location>
</feature>
<reference evidence="2 3" key="1">
    <citation type="submission" date="2018-02" db="EMBL/GenBank/DDBJ databases">
        <title>The genomes of Aspergillus section Nigri reveals drivers in fungal speciation.</title>
        <authorList>
            <consortium name="DOE Joint Genome Institute"/>
            <person name="Vesth T.C."/>
            <person name="Nybo J."/>
            <person name="Theobald S."/>
            <person name="Brandl J."/>
            <person name="Frisvad J.C."/>
            <person name="Nielsen K.F."/>
            <person name="Lyhne E.K."/>
            <person name="Kogle M.E."/>
            <person name="Kuo A."/>
            <person name="Riley R."/>
            <person name="Clum A."/>
            <person name="Nolan M."/>
            <person name="Lipzen A."/>
            <person name="Salamov A."/>
            <person name="Henrissat B."/>
            <person name="Wiebenga A."/>
            <person name="De vries R.P."/>
            <person name="Grigoriev I.V."/>
            <person name="Mortensen U.H."/>
            <person name="Andersen M.R."/>
            <person name="Baker S.E."/>
        </authorList>
    </citation>
    <scope>NUCLEOTIDE SEQUENCE [LARGE SCALE GENOMIC DNA]</scope>
    <source>
        <strain evidence="2 3">CBS 121593</strain>
    </source>
</reference>
<dbReference type="GeneID" id="37219277"/>
<evidence type="ECO:0000313" key="3">
    <source>
        <dbReference type="Proteomes" id="UP000249402"/>
    </source>
</evidence>
<dbReference type="Proteomes" id="UP000249402">
    <property type="component" value="Unassembled WGS sequence"/>
</dbReference>
<evidence type="ECO:0000256" key="1">
    <source>
        <dbReference type="SAM" id="MobiDB-lite"/>
    </source>
</evidence>
<keyword evidence="3" id="KW-1185">Reference proteome</keyword>